<evidence type="ECO:0000256" key="5">
    <source>
        <dbReference type="SAM" id="MobiDB-lite"/>
    </source>
</evidence>
<dbReference type="SUPFAM" id="SSF51735">
    <property type="entry name" value="NAD(P)-binding Rossmann-fold domains"/>
    <property type="match status" value="1"/>
</dbReference>
<dbReference type="Gene3D" id="1.10.1040.10">
    <property type="entry name" value="N-(1-d-carboxylethyl)-l-norvaline Dehydrogenase, domain 2"/>
    <property type="match status" value="1"/>
</dbReference>
<dbReference type="InterPro" id="IPR006115">
    <property type="entry name" value="6PGDH_NADP-bd"/>
</dbReference>
<dbReference type="EMBL" id="JAECZO010000022">
    <property type="protein sequence ID" value="KAK7201888.1"/>
    <property type="molecule type" value="Genomic_DNA"/>
</dbReference>
<dbReference type="InterPro" id="IPR015815">
    <property type="entry name" value="HIBADH-related"/>
</dbReference>
<evidence type="ECO:0000256" key="4">
    <source>
        <dbReference type="PIRSR" id="PIRSR000103-1"/>
    </source>
</evidence>
<dbReference type="InterPro" id="IPR036291">
    <property type="entry name" value="NAD(P)-bd_dom_sf"/>
</dbReference>
<dbReference type="InterPro" id="IPR013328">
    <property type="entry name" value="6PGD_dom2"/>
</dbReference>
<gene>
    <name evidence="8" type="ORF">NESM_000256200</name>
</gene>
<evidence type="ECO:0000259" key="6">
    <source>
        <dbReference type="Pfam" id="PF03446"/>
    </source>
</evidence>
<keyword evidence="2" id="KW-0560">Oxidoreductase</keyword>
<name>A0AAW0FBS9_9TRYP</name>
<dbReference type="PANTHER" id="PTHR43580:SF2">
    <property type="entry name" value="CYTOKINE-LIKE NUCLEAR FACTOR N-PAC"/>
    <property type="match status" value="1"/>
</dbReference>
<dbReference type="GO" id="GO:0016491">
    <property type="term" value="F:oxidoreductase activity"/>
    <property type="evidence" value="ECO:0007669"/>
    <property type="project" value="UniProtKB-KW"/>
</dbReference>
<feature type="active site" evidence="4">
    <location>
        <position position="186"/>
    </location>
</feature>
<dbReference type="AlphaFoldDB" id="A0AAW0FBS9"/>
<dbReference type="Pfam" id="PF03446">
    <property type="entry name" value="NAD_binding_2"/>
    <property type="match status" value="1"/>
</dbReference>
<evidence type="ECO:0000313" key="8">
    <source>
        <dbReference type="EMBL" id="KAK7201888.1"/>
    </source>
</evidence>
<sequence length="324" mass="34318">MAATSSEAKPTLGFAGLGNMGQAMAKNLAKAGYPLKVYNRTRSKTEALQAMGVEAVRTPADLADVDVLFTIMNDSHALDDFLFNQGVLDAMSKAAEGRAVRPIHVCCATLPVDYVEGVAPKHTSRGVDYVAMPVLGRPTAAAEAKIHLLCAGDPAAVARIESIVVPTLGQSLHKYGAEPHRANVMKITFNMTQILAIESISQGAVLVQRYGMSSEDYTSLLSETLFDCVAYRGYGDLISKREFLPAHASLTSVGLKDISLALKAGEEARVPLPFASVARDHLIGGIANGVGDWDWSAIAVVSEQHAGLTPTPAPGPDDDDEDDD</sequence>
<evidence type="ECO:0000256" key="1">
    <source>
        <dbReference type="ARBA" id="ARBA00007598"/>
    </source>
</evidence>
<comment type="similarity">
    <text evidence="1">Belongs to the HIBADH-related family. NP60 subfamily.</text>
</comment>
<dbReference type="SUPFAM" id="SSF48179">
    <property type="entry name" value="6-phosphogluconate dehydrogenase C-terminal domain-like"/>
    <property type="match status" value="1"/>
</dbReference>
<dbReference type="PIRSF" id="PIRSF000103">
    <property type="entry name" value="HIBADH"/>
    <property type="match status" value="1"/>
</dbReference>
<dbReference type="PANTHER" id="PTHR43580">
    <property type="entry name" value="OXIDOREDUCTASE GLYR1-RELATED"/>
    <property type="match status" value="1"/>
</dbReference>
<dbReference type="Proteomes" id="UP001430356">
    <property type="component" value="Unassembled WGS sequence"/>
</dbReference>
<evidence type="ECO:0000259" key="7">
    <source>
        <dbReference type="Pfam" id="PF14833"/>
    </source>
</evidence>
<comment type="caution">
    <text evidence="8">The sequence shown here is derived from an EMBL/GenBank/DDBJ whole genome shotgun (WGS) entry which is preliminary data.</text>
</comment>
<feature type="region of interest" description="Disordered" evidence="5">
    <location>
        <begin position="305"/>
        <end position="324"/>
    </location>
</feature>
<dbReference type="InterPro" id="IPR051265">
    <property type="entry name" value="HIBADH-related_NP60_sf"/>
</dbReference>
<accession>A0AAW0FBS9</accession>
<feature type="domain" description="3-hydroxyisobutyrate dehydrogenase-like NAD-binding" evidence="7">
    <location>
        <begin position="182"/>
        <end position="299"/>
    </location>
</feature>
<evidence type="ECO:0000256" key="2">
    <source>
        <dbReference type="ARBA" id="ARBA00023002"/>
    </source>
</evidence>
<dbReference type="Gene3D" id="3.40.50.720">
    <property type="entry name" value="NAD(P)-binding Rossmann-like Domain"/>
    <property type="match status" value="1"/>
</dbReference>
<dbReference type="InterPro" id="IPR029154">
    <property type="entry name" value="HIBADH-like_NADP-bd"/>
</dbReference>
<dbReference type="GO" id="GO:0050661">
    <property type="term" value="F:NADP binding"/>
    <property type="evidence" value="ECO:0007669"/>
    <property type="project" value="InterPro"/>
</dbReference>
<keyword evidence="9" id="KW-1185">Reference proteome</keyword>
<feature type="domain" description="6-phosphogluconate dehydrogenase NADP-binding" evidence="6">
    <location>
        <begin position="12"/>
        <end position="164"/>
    </location>
</feature>
<protein>
    <submittedName>
        <fullName evidence="8">NADP oxidoreductase coenzyme F420-dependent</fullName>
    </submittedName>
</protein>
<evidence type="ECO:0000313" key="9">
    <source>
        <dbReference type="Proteomes" id="UP001430356"/>
    </source>
</evidence>
<proteinExistence type="inferred from homology"/>
<reference evidence="8 9" key="1">
    <citation type="journal article" date="2021" name="MBio">
        <title>A New Model Trypanosomatid, Novymonas esmeraldas: Genomic Perception of Its 'Candidatus Pandoraea novymonadis' Endosymbiont.</title>
        <authorList>
            <person name="Zakharova A."/>
            <person name="Saura A."/>
            <person name="Butenko A."/>
            <person name="Podesvova L."/>
            <person name="Warmusova S."/>
            <person name="Kostygov A.Y."/>
            <person name="Nenarokova A."/>
            <person name="Lukes J."/>
            <person name="Opperdoes F.R."/>
            <person name="Yurchenko V."/>
        </authorList>
    </citation>
    <scope>NUCLEOTIDE SEQUENCE [LARGE SCALE GENOMIC DNA]</scope>
    <source>
        <strain evidence="8 9">E262AT.01</strain>
    </source>
</reference>
<dbReference type="GO" id="GO:0051287">
    <property type="term" value="F:NAD binding"/>
    <property type="evidence" value="ECO:0007669"/>
    <property type="project" value="InterPro"/>
</dbReference>
<organism evidence="8 9">
    <name type="scientific">Novymonas esmeraldas</name>
    <dbReference type="NCBI Taxonomy" id="1808958"/>
    <lineage>
        <taxon>Eukaryota</taxon>
        <taxon>Discoba</taxon>
        <taxon>Euglenozoa</taxon>
        <taxon>Kinetoplastea</taxon>
        <taxon>Metakinetoplastina</taxon>
        <taxon>Trypanosomatida</taxon>
        <taxon>Trypanosomatidae</taxon>
        <taxon>Novymonas</taxon>
    </lineage>
</organism>
<dbReference type="Pfam" id="PF14833">
    <property type="entry name" value="NAD_binding_11"/>
    <property type="match status" value="1"/>
</dbReference>
<dbReference type="InterPro" id="IPR008927">
    <property type="entry name" value="6-PGluconate_DH-like_C_sf"/>
</dbReference>
<keyword evidence="3" id="KW-0520">NAD</keyword>
<evidence type="ECO:0000256" key="3">
    <source>
        <dbReference type="ARBA" id="ARBA00023027"/>
    </source>
</evidence>